<protein>
    <submittedName>
        <fullName evidence="2">ERCC4-type nuclease</fullName>
    </submittedName>
</protein>
<dbReference type="InterPro" id="IPR011335">
    <property type="entry name" value="Restrct_endonuc-II-like"/>
</dbReference>
<reference evidence="2 3" key="1">
    <citation type="submission" date="2019-04" db="EMBL/GenBank/DDBJ databases">
        <title>Genome of a novel bacterium Candidatus Jettenia ecosi reconstructed from metagenome of an anammox bioreactor.</title>
        <authorList>
            <person name="Mardanov A.V."/>
            <person name="Beletsky A.V."/>
            <person name="Ravin N.V."/>
            <person name="Botchkova E.A."/>
            <person name="Litti Y.V."/>
            <person name="Nozhevnikova A.N."/>
        </authorList>
    </citation>
    <scope>NUCLEOTIDE SEQUENCE [LARGE SCALE GENOMIC DNA]</scope>
    <source>
        <strain evidence="2">J2</strain>
    </source>
</reference>
<proteinExistence type="predicted"/>
<dbReference type="SUPFAM" id="SSF52980">
    <property type="entry name" value="Restriction endonuclease-like"/>
    <property type="match status" value="1"/>
</dbReference>
<gene>
    <name evidence="2" type="ORF">JETT_1865</name>
</gene>
<dbReference type="GO" id="GO:0003677">
    <property type="term" value="F:DNA binding"/>
    <property type="evidence" value="ECO:0007669"/>
    <property type="project" value="InterPro"/>
</dbReference>
<dbReference type="GO" id="GO:0004518">
    <property type="term" value="F:nuclease activity"/>
    <property type="evidence" value="ECO:0007669"/>
    <property type="project" value="InterPro"/>
</dbReference>
<evidence type="ECO:0000313" key="2">
    <source>
        <dbReference type="EMBL" id="TLD41848.1"/>
    </source>
</evidence>
<comment type="caution">
    <text evidence="2">The sequence shown here is derived from an EMBL/GenBank/DDBJ whole genome shotgun (WGS) entry which is preliminary data.</text>
</comment>
<dbReference type="AlphaFoldDB" id="A0A533QAW3"/>
<dbReference type="EMBL" id="SULG01000034">
    <property type="protein sequence ID" value="TLD41848.1"/>
    <property type="molecule type" value="Genomic_DNA"/>
</dbReference>
<dbReference type="GO" id="GO:0006259">
    <property type="term" value="P:DNA metabolic process"/>
    <property type="evidence" value="ECO:0007669"/>
    <property type="project" value="UniProtKB-ARBA"/>
</dbReference>
<evidence type="ECO:0000313" key="3">
    <source>
        <dbReference type="Proteomes" id="UP000319783"/>
    </source>
</evidence>
<sequence length="153" mass="17569">MTIVQDTREQLPLTFPEAKVQVATLLTGDYSLEHFEDKVTIERKSLPDLLGSLGNDRDRFMREIQRMQAFEYAGLVVEASMQVLYKGNWRSEITPQSVMGTLQALSAKYGIHVFLADNRELAARTVEGLLFHFLRKQYELHERLKPLLGITQT</sequence>
<accession>A0A533QAW3</accession>
<feature type="domain" description="ERCC4" evidence="1">
    <location>
        <begin position="2"/>
        <end position="81"/>
    </location>
</feature>
<dbReference type="Pfam" id="PF02732">
    <property type="entry name" value="ERCC4"/>
    <property type="match status" value="1"/>
</dbReference>
<name>A0A533QAW3_9BACT</name>
<dbReference type="Gene3D" id="3.40.50.10130">
    <property type="match status" value="1"/>
</dbReference>
<dbReference type="InterPro" id="IPR006166">
    <property type="entry name" value="ERCC4_domain"/>
</dbReference>
<evidence type="ECO:0000259" key="1">
    <source>
        <dbReference type="SMART" id="SM00891"/>
    </source>
</evidence>
<dbReference type="Proteomes" id="UP000319783">
    <property type="component" value="Unassembled WGS sequence"/>
</dbReference>
<organism evidence="2 3">
    <name type="scientific">Candidatus Jettenia ecosi</name>
    <dbReference type="NCBI Taxonomy" id="2494326"/>
    <lineage>
        <taxon>Bacteria</taxon>
        <taxon>Pseudomonadati</taxon>
        <taxon>Planctomycetota</taxon>
        <taxon>Candidatus Brocadiia</taxon>
        <taxon>Candidatus Brocadiales</taxon>
        <taxon>Candidatus Brocadiaceae</taxon>
        <taxon>Candidatus Jettenia</taxon>
    </lineage>
</organism>
<dbReference type="SMART" id="SM00891">
    <property type="entry name" value="ERCC4"/>
    <property type="match status" value="1"/>
</dbReference>